<feature type="transmembrane region" description="Helical" evidence="2">
    <location>
        <begin position="33"/>
        <end position="54"/>
    </location>
</feature>
<keyword evidence="2" id="KW-1133">Transmembrane helix</keyword>
<dbReference type="EMBL" id="JBHSCQ010000022">
    <property type="protein sequence ID" value="MFC4267041.1"/>
    <property type="molecule type" value="Genomic_DNA"/>
</dbReference>
<sequence length="200" mass="20318">MSNYPRDEFDRVLENSARHGVHRSSLETTKRSLVPLMVFGAAALCIGLLAFLIVPNLGTNKTDTTPIAAVQTTASASPTTSSAPTTTAAPTPVQTPSAAPTAVPTPDSVVNKTTPLSIYNATGVSGLAAKYSATVTADGWTVAQAANWAGAVQGTSSIIYNGVAQKANAEALSKLLGIATLIDSAEMGQPLVVILGPGAK</sequence>
<feature type="compositionally biased region" description="Low complexity" evidence="1">
    <location>
        <begin position="73"/>
        <end position="106"/>
    </location>
</feature>
<dbReference type="Proteomes" id="UP001595773">
    <property type="component" value="Unassembled WGS sequence"/>
</dbReference>
<feature type="domain" description="LytR/CpsA/Psr regulator C-terminal" evidence="3">
    <location>
        <begin position="115"/>
        <end position="197"/>
    </location>
</feature>
<reference evidence="5" key="1">
    <citation type="journal article" date="2019" name="Int. J. Syst. Evol. Microbiol.">
        <title>The Global Catalogue of Microorganisms (GCM) 10K type strain sequencing project: providing services to taxonomists for standard genome sequencing and annotation.</title>
        <authorList>
            <consortium name="The Broad Institute Genomics Platform"/>
            <consortium name="The Broad Institute Genome Sequencing Center for Infectious Disease"/>
            <person name="Wu L."/>
            <person name="Ma J."/>
        </authorList>
    </citation>
    <scope>NUCLEOTIDE SEQUENCE [LARGE SCALE GENOMIC DNA]</scope>
    <source>
        <strain evidence="5">CGMCC 1.10698</strain>
    </source>
</reference>
<organism evidence="4 5">
    <name type="scientific">Arthrobacter cryoconiti</name>
    <dbReference type="NCBI Taxonomy" id="748907"/>
    <lineage>
        <taxon>Bacteria</taxon>
        <taxon>Bacillati</taxon>
        <taxon>Actinomycetota</taxon>
        <taxon>Actinomycetes</taxon>
        <taxon>Micrococcales</taxon>
        <taxon>Micrococcaceae</taxon>
        <taxon>Arthrobacter</taxon>
    </lineage>
</organism>
<keyword evidence="2" id="KW-0812">Transmembrane</keyword>
<accession>A0ABV8R4C0</accession>
<keyword evidence="2" id="KW-0472">Membrane</keyword>
<evidence type="ECO:0000259" key="3">
    <source>
        <dbReference type="Pfam" id="PF13399"/>
    </source>
</evidence>
<comment type="caution">
    <text evidence="4">The sequence shown here is derived from an EMBL/GenBank/DDBJ whole genome shotgun (WGS) entry which is preliminary data.</text>
</comment>
<dbReference type="Gene3D" id="3.30.70.2390">
    <property type="match status" value="1"/>
</dbReference>
<gene>
    <name evidence="4" type="ORF">ACFOW9_15635</name>
</gene>
<evidence type="ECO:0000313" key="5">
    <source>
        <dbReference type="Proteomes" id="UP001595773"/>
    </source>
</evidence>
<protein>
    <submittedName>
        <fullName evidence="4">LytR C-terminal domain-containing protein</fullName>
    </submittedName>
</protein>
<evidence type="ECO:0000313" key="4">
    <source>
        <dbReference type="EMBL" id="MFC4267041.1"/>
    </source>
</evidence>
<evidence type="ECO:0000256" key="2">
    <source>
        <dbReference type="SAM" id="Phobius"/>
    </source>
</evidence>
<feature type="region of interest" description="Disordered" evidence="1">
    <location>
        <begin position="73"/>
        <end position="107"/>
    </location>
</feature>
<evidence type="ECO:0000256" key="1">
    <source>
        <dbReference type="SAM" id="MobiDB-lite"/>
    </source>
</evidence>
<dbReference type="InterPro" id="IPR027381">
    <property type="entry name" value="LytR/CpsA/Psr_C"/>
</dbReference>
<keyword evidence="5" id="KW-1185">Reference proteome</keyword>
<proteinExistence type="predicted"/>
<dbReference type="RefSeq" id="WP_230065747.1">
    <property type="nucleotide sequence ID" value="NZ_BAABLL010000010.1"/>
</dbReference>
<dbReference type="Pfam" id="PF13399">
    <property type="entry name" value="LytR_C"/>
    <property type="match status" value="1"/>
</dbReference>
<name>A0ABV8R4C0_9MICC</name>